<gene>
    <name evidence="1" type="ORF">Agub_g6691</name>
</gene>
<accession>A0AAD3DQG3</accession>
<reference evidence="1 2" key="1">
    <citation type="journal article" date="2021" name="Sci. Rep.">
        <title>Genome sequencing of the multicellular alga Astrephomene provides insights into convergent evolution of germ-soma differentiation.</title>
        <authorList>
            <person name="Yamashita S."/>
            <person name="Yamamoto K."/>
            <person name="Matsuzaki R."/>
            <person name="Suzuki S."/>
            <person name="Yamaguchi H."/>
            <person name="Hirooka S."/>
            <person name="Minakuchi Y."/>
            <person name="Miyagishima S."/>
            <person name="Kawachi M."/>
            <person name="Toyoda A."/>
            <person name="Nozaki H."/>
        </authorList>
    </citation>
    <scope>NUCLEOTIDE SEQUENCE [LARGE SCALE GENOMIC DNA]</scope>
    <source>
        <strain evidence="1 2">NIES-4017</strain>
    </source>
</reference>
<name>A0AAD3DQG3_9CHLO</name>
<feature type="non-terminal residue" evidence="1">
    <location>
        <position position="207"/>
    </location>
</feature>
<evidence type="ECO:0000313" key="2">
    <source>
        <dbReference type="Proteomes" id="UP001054857"/>
    </source>
</evidence>
<sequence>QELLDIWKALVNHNTIDVRREAAARVVEVMRQVSEELCARADKAGTQEELKLLIAKLVSLAGTPAFIAGSEGGNGGGGDPAGPSRVVFMAFRCMATLAEPVALVEGEQGLLDLMRQLRDRVAAATGIFADAAIPADGGVATTAAGSGTCFDASAVWYIHDIGLGGDCSAGGKTRHDALRERLEACGVVLSAVAAVASRMRVLDDATG</sequence>
<organism evidence="1 2">
    <name type="scientific">Astrephomene gubernaculifera</name>
    <dbReference type="NCBI Taxonomy" id="47775"/>
    <lineage>
        <taxon>Eukaryota</taxon>
        <taxon>Viridiplantae</taxon>
        <taxon>Chlorophyta</taxon>
        <taxon>core chlorophytes</taxon>
        <taxon>Chlorophyceae</taxon>
        <taxon>CS clade</taxon>
        <taxon>Chlamydomonadales</taxon>
        <taxon>Astrephomenaceae</taxon>
        <taxon>Astrephomene</taxon>
    </lineage>
</organism>
<dbReference type="Proteomes" id="UP001054857">
    <property type="component" value="Unassembled WGS sequence"/>
</dbReference>
<keyword evidence="2" id="KW-1185">Reference proteome</keyword>
<dbReference type="AlphaFoldDB" id="A0AAD3DQG3"/>
<feature type="non-terminal residue" evidence="1">
    <location>
        <position position="1"/>
    </location>
</feature>
<dbReference type="EMBL" id="BMAR01000009">
    <property type="protein sequence ID" value="GFR45324.1"/>
    <property type="molecule type" value="Genomic_DNA"/>
</dbReference>
<proteinExistence type="predicted"/>
<protein>
    <submittedName>
        <fullName evidence="1">Uncharacterized protein</fullName>
    </submittedName>
</protein>
<comment type="caution">
    <text evidence="1">The sequence shown here is derived from an EMBL/GenBank/DDBJ whole genome shotgun (WGS) entry which is preliminary data.</text>
</comment>
<evidence type="ECO:0000313" key="1">
    <source>
        <dbReference type="EMBL" id="GFR45324.1"/>
    </source>
</evidence>